<keyword evidence="2" id="KW-1185">Reference proteome</keyword>
<proteinExistence type="predicted"/>
<evidence type="ECO:0000313" key="2">
    <source>
        <dbReference type="Proteomes" id="UP001201812"/>
    </source>
</evidence>
<protein>
    <submittedName>
        <fullName evidence="1">Uncharacterized protein</fullName>
    </submittedName>
</protein>
<sequence length="142" mass="15855">MGNVASVINRVTEAIVVFVKQVSDALVSFVVRAKEEVISLVKCVMNELSGAFASNTQANSNSENIDESKTSKVRSWMRNHAAGFRGATAEEVEKFLFDEIMMAPGYADLKAYECDFVRSEVRAQLYKAMYESQQQNLNRNAN</sequence>
<dbReference type="Proteomes" id="UP001201812">
    <property type="component" value="Unassembled WGS sequence"/>
</dbReference>
<dbReference type="AlphaFoldDB" id="A0AAD4MTK8"/>
<accession>A0AAD4MTK8</accession>
<organism evidence="1 2">
    <name type="scientific">Ditylenchus destructor</name>
    <dbReference type="NCBI Taxonomy" id="166010"/>
    <lineage>
        <taxon>Eukaryota</taxon>
        <taxon>Metazoa</taxon>
        <taxon>Ecdysozoa</taxon>
        <taxon>Nematoda</taxon>
        <taxon>Chromadorea</taxon>
        <taxon>Rhabditida</taxon>
        <taxon>Tylenchina</taxon>
        <taxon>Tylenchomorpha</taxon>
        <taxon>Sphaerularioidea</taxon>
        <taxon>Anguinidae</taxon>
        <taxon>Anguininae</taxon>
        <taxon>Ditylenchus</taxon>
    </lineage>
</organism>
<reference evidence="1" key="1">
    <citation type="submission" date="2022-01" db="EMBL/GenBank/DDBJ databases">
        <title>Genome Sequence Resource for Two Populations of Ditylenchus destructor, the Migratory Endoparasitic Phytonematode.</title>
        <authorList>
            <person name="Zhang H."/>
            <person name="Lin R."/>
            <person name="Xie B."/>
        </authorList>
    </citation>
    <scope>NUCLEOTIDE SEQUENCE</scope>
    <source>
        <strain evidence="1">BazhouSP</strain>
    </source>
</reference>
<evidence type="ECO:0000313" key="1">
    <source>
        <dbReference type="EMBL" id="KAI1704450.1"/>
    </source>
</evidence>
<gene>
    <name evidence="1" type="ORF">DdX_14209</name>
</gene>
<comment type="caution">
    <text evidence="1">The sequence shown here is derived from an EMBL/GenBank/DDBJ whole genome shotgun (WGS) entry which is preliminary data.</text>
</comment>
<name>A0AAD4MTK8_9BILA</name>
<dbReference type="EMBL" id="JAKKPZ010000067">
    <property type="protein sequence ID" value="KAI1704450.1"/>
    <property type="molecule type" value="Genomic_DNA"/>
</dbReference>